<evidence type="ECO:0000313" key="1">
    <source>
        <dbReference type="EMBL" id="KAK3065053.1"/>
    </source>
</evidence>
<sequence length="542" mass="60235">MSTADDSILDEQDVSSPGTGRARRSKRGSGATSSRGVANLTPEQLARKRANDREAQRAIRERTKQQIDGLNRRIQELESSQPFHDLQSVIRQKDAMQAENEEMKKRLAHVVGLLQPFLELSGLNGTNNAPNQLPVAERLAELAAAAERDGLPMMSEADQRSLQQLPDARPYAASEFAASSVPPPSHSPEQHARNNWEFPGGHPTSNMRGGWPPQQQSFEERPNSNIAPELAYDERMGVDFLLDGKMQPAKLNNGITAHNGSQIEACSTLPRNSEPTCPLDRLLHDFLAEQRRMHKEGVPYKTLIGPPYPNFSPLINSATSQFSHPLSRVMTDILRTFPDLHKMPELVAVMYIMFLIMRWCVEPTQENYERLPEWVRPRPSQLFTAHPIWVDYIPWPLLRESIISGRAASGSGYVAFEQFFIPYTKTISLNWPWEHCLLPAPPASHQQAAPGASITSPHSMASQPAHSPTNVPSTGVSLDATAGAQQGGMGGSSTLPPEEEPQWIINPAFEAYLRDLGNWSLGPEFKQTFPDFADTVRIKDGR</sequence>
<comment type="caution">
    <text evidence="1">The sequence shown here is derived from an EMBL/GenBank/DDBJ whole genome shotgun (WGS) entry which is preliminary data.</text>
</comment>
<keyword evidence="2" id="KW-1185">Reference proteome</keyword>
<dbReference type="EMBL" id="JAWDJW010006371">
    <property type="protein sequence ID" value="KAK3065053.1"/>
    <property type="molecule type" value="Genomic_DNA"/>
</dbReference>
<evidence type="ECO:0000313" key="2">
    <source>
        <dbReference type="Proteomes" id="UP001186974"/>
    </source>
</evidence>
<accession>A0ACC3DC75</accession>
<protein>
    <submittedName>
        <fullName evidence="1">Uncharacterized protein</fullName>
    </submittedName>
</protein>
<dbReference type="Proteomes" id="UP001186974">
    <property type="component" value="Unassembled WGS sequence"/>
</dbReference>
<proteinExistence type="predicted"/>
<gene>
    <name evidence="1" type="ORF">LTS18_012500</name>
</gene>
<name>A0ACC3DC75_9PEZI</name>
<organism evidence="1 2">
    <name type="scientific">Coniosporium uncinatum</name>
    <dbReference type="NCBI Taxonomy" id="93489"/>
    <lineage>
        <taxon>Eukaryota</taxon>
        <taxon>Fungi</taxon>
        <taxon>Dikarya</taxon>
        <taxon>Ascomycota</taxon>
        <taxon>Pezizomycotina</taxon>
        <taxon>Dothideomycetes</taxon>
        <taxon>Dothideomycetes incertae sedis</taxon>
        <taxon>Coniosporium</taxon>
    </lineage>
</organism>
<reference evidence="1" key="1">
    <citation type="submission" date="2024-09" db="EMBL/GenBank/DDBJ databases">
        <title>Black Yeasts Isolated from many extreme environments.</title>
        <authorList>
            <person name="Coleine C."/>
            <person name="Stajich J.E."/>
            <person name="Selbmann L."/>
        </authorList>
    </citation>
    <scope>NUCLEOTIDE SEQUENCE</scope>
    <source>
        <strain evidence="1">CCFEE 5737</strain>
    </source>
</reference>